<feature type="signal peptide" evidence="1">
    <location>
        <begin position="1"/>
        <end position="19"/>
    </location>
</feature>
<proteinExistence type="predicted"/>
<gene>
    <name evidence="2" type="ORF">HII17_14220</name>
</gene>
<keyword evidence="3" id="KW-1185">Reference proteome</keyword>
<comment type="caution">
    <text evidence="2">The sequence shown here is derived from an EMBL/GenBank/DDBJ whole genome shotgun (WGS) entry which is preliminary data.</text>
</comment>
<sequence>MKNFLYALGLLLLSTSALAEQALSKVLIEKYMQTVTGIEPIIDANPQLEQAMDNVIKLGKDKAIAKVKSFAVYPQIAQKIESAGFGDFEEFFDIGIRIMGGLFKSQLSQMPNGMTFDDYIAQMEGQVAMMKQQGLPENMVAPMEKQYKEQLDNMRFMQKAAESVSAQDAKFVNDNIEWITQIMGSEEDNL</sequence>
<dbReference type="Proteomes" id="UP000568664">
    <property type="component" value="Unassembled WGS sequence"/>
</dbReference>
<evidence type="ECO:0000313" key="3">
    <source>
        <dbReference type="Proteomes" id="UP000568664"/>
    </source>
</evidence>
<reference evidence="2 3" key="1">
    <citation type="submission" date="2020-04" db="EMBL/GenBank/DDBJ databases">
        <title>Thalassotalea sp. M1531, isolated from the surface of marine red alga.</title>
        <authorList>
            <person name="Pang L."/>
            <person name="Lu D.-C."/>
        </authorList>
    </citation>
    <scope>NUCLEOTIDE SEQUENCE [LARGE SCALE GENOMIC DNA]</scope>
    <source>
        <strain evidence="2 3">M1531</strain>
    </source>
</reference>
<protein>
    <recommendedName>
        <fullName evidence="4">DUF2059 domain-containing protein</fullName>
    </recommendedName>
</protein>
<accession>A0A7Y0LEH8</accession>
<organism evidence="2 3">
    <name type="scientific">Thalassotalea algicola</name>
    <dbReference type="NCBI Taxonomy" id="2716224"/>
    <lineage>
        <taxon>Bacteria</taxon>
        <taxon>Pseudomonadati</taxon>
        <taxon>Pseudomonadota</taxon>
        <taxon>Gammaproteobacteria</taxon>
        <taxon>Alteromonadales</taxon>
        <taxon>Colwelliaceae</taxon>
        <taxon>Thalassotalea</taxon>
    </lineage>
</organism>
<evidence type="ECO:0008006" key="4">
    <source>
        <dbReference type="Google" id="ProtNLM"/>
    </source>
</evidence>
<evidence type="ECO:0000256" key="1">
    <source>
        <dbReference type="SAM" id="SignalP"/>
    </source>
</evidence>
<feature type="chain" id="PRO_5031357416" description="DUF2059 domain-containing protein" evidence="1">
    <location>
        <begin position="20"/>
        <end position="190"/>
    </location>
</feature>
<evidence type="ECO:0000313" key="2">
    <source>
        <dbReference type="EMBL" id="NMP32714.1"/>
    </source>
</evidence>
<dbReference type="AlphaFoldDB" id="A0A7Y0LEH8"/>
<name>A0A7Y0LEH8_9GAMM</name>
<dbReference type="EMBL" id="JABBXH010000004">
    <property type="protein sequence ID" value="NMP32714.1"/>
    <property type="molecule type" value="Genomic_DNA"/>
</dbReference>
<keyword evidence="1" id="KW-0732">Signal</keyword>
<dbReference type="RefSeq" id="WP_169076014.1">
    <property type="nucleotide sequence ID" value="NZ_JABBXH010000004.1"/>
</dbReference>